<reference evidence="2 3" key="1">
    <citation type="submission" date="2023-12" db="EMBL/GenBank/DDBJ databases">
        <title>Description of Novel Strain Fulvimarina sp. 2208YS6-2-32 isolated from Uroteuthis (Photololigo) edulis.</title>
        <authorList>
            <person name="Park J.-S."/>
        </authorList>
    </citation>
    <scope>NUCLEOTIDE SEQUENCE [LARGE SCALE GENOMIC DNA]</scope>
    <source>
        <strain evidence="2 3">2208YS6-2-32</strain>
    </source>
</reference>
<keyword evidence="3" id="KW-1185">Reference proteome</keyword>
<evidence type="ECO:0000259" key="1">
    <source>
        <dbReference type="Pfam" id="PF09413"/>
    </source>
</evidence>
<proteinExistence type="predicted"/>
<gene>
    <name evidence="2" type="ORF">U0C82_01970</name>
</gene>
<evidence type="ECO:0000313" key="2">
    <source>
        <dbReference type="EMBL" id="MDY8107916.1"/>
    </source>
</evidence>
<evidence type="ECO:0000313" key="3">
    <source>
        <dbReference type="Proteomes" id="UP001294412"/>
    </source>
</evidence>
<dbReference type="EMBL" id="JAXLPB010000001">
    <property type="protein sequence ID" value="MDY8107916.1"/>
    <property type="molecule type" value="Genomic_DNA"/>
</dbReference>
<organism evidence="2 3">
    <name type="scientific">Fulvimarina uroteuthidis</name>
    <dbReference type="NCBI Taxonomy" id="3098149"/>
    <lineage>
        <taxon>Bacteria</taxon>
        <taxon>Pseudomonadati</taxon>
        <taxon>Pseudomonadota</taxon>
        <taxon>Alphaproteobacteria</taxon>
        <taxon>Hyphomicrobiales</taxon>
        <taxon>Aurantimonadaceae</taxon>
        <taxon>Fulvimarina</taxon>
    </lineage>
</organism>
<dbReference type="RefSeq" id="WP_322185366.1">
    <property type="nucleotide sequence ID" value="NZ_JAXLPB010000001.1"/>
</dbReference>
<name>A0ABU5I165_9HYPH</name>
<sequence>MMELMRSNDAVLISFVDALLNDAKIGHFVADQHMSIMDGSIGALPRRIMVEADEIEKARRLMRDSELGHELTTAS</sequence>
<dbReference type="Gene3D" id="3.30.70.790">
    <property type="entry name" value="UreE, C-terminal domain"/>
    <property type="match status" value="1"/>
</dbReference>
<comment type="caution">
    <text evidence="2">The sequence shown here is derived from an EMBL/GenBank/DDBJ whole genome shotgun (WGS) entry which is preliminary data.</text>
</comment>
<feature type="domain" description="DUF2007" evidence="1">
    <location>
        <begin position="1"/>
        <end position="65"/>
    </location>
</feature>
<dbReference type="Pfam" id="PF09413">
    <property type="entry name" value="DUF2007"/>
    <property type="match status" value="1"/>
</dbReference>
<accession>A0ABU5I165</accession>
<dbReference type="InterPro" id="IPR018551">
    <property type="entry name" value="DUF2007"/>
</dbReference>
<dbReference type="SUPFAM" id="SSF54913">
    <property type="entry name" value="GlnB-like"/>
    <property type="match status" value="1"/>
</dbReference>
<dbReference type="InterPro" id="IPR011322">
    <property type="entry name" value="N-reg_PII-like_a/b"/>
</dbReference>
<dbReference type="Proteomes" id="UP001294412">
    <property type="component" value="Unassembled WGS sequence"/>
</dbReference>
<protein>
    <submittedName>
        <fullName evidence="2">DUF2007 domain-containing protein</fullName>
    </submittedName>
</protein>